<sequence length="568" mass="64552">MATSIISQRIARVAWCEHQAISAGILRRARTFYATAHISTEQRSKKLNITERRHASTPKNLPTHKTPGVGEISEKKYRAKLDAFRQEARVNNLQAVWPLYRDLKEVNVLEYKDIYNLVHALQQSIRSSKRVTQKKSLDRGNRRARNKDFRDFSILLNELVEDMKAGLVPHQDDNSTIYGRILTMFDEMDMQRNAIILWNWLVEERPAELKGGLPYAAMMEVYVNAQVNRGPGQSAADIREKKLQVCEMLLQEYRQNCHDSLARVYVSMVYARSTLGNPGGALEIWQEFKSKVERGEIGDNSSGNIHMEAMEVLFYKYMVMSPFNMSVATEYFREALSKGIALPASSVSKFFSNAAAARMDHAAIVALVKEYNASPVSGNSQYHAFMVRCIENFFEVYPLATGETVDMLYELIQLLYDQALKYQFHVAAFNTVIAKLSNVWNRVDIVDAVLQGMAAAKIAPSIVTYRILITVYSGAGELDKVRRCWLKLVDLQRQYDDPDKSNWTTNFHHLIKATTMTGDWQFLYAQSAALAEYATDAVLVEIMKIDNIRNKPAEITPASGEPDKNVNV</sequence>
<name>A0A1E3Q5X0_LIPST</name>
<dbReference type="OrthoDB" id="10311301at2759"/>
<reference evidence="1 2" key="1">
    <citation type="journal article" date="2016" name="Proc. Natl. Acad. Sci. U.S.A.">
        <title>Comparative genomics of biotechnologically important yeasts.</title>
        <authorList>
            <person name="Riley R."/>
            <person name="Haridas S."/>
            <person name="Wolfe K.H."/>
            <person name="Lopes M.R."/>
            <person name="Hittinger C.T."/>
            <person name="Goeker M."/>
            <person name="Salamov A.A."/>
            <person name="Wisecaver J.H."/>
            <person name="Long T.M."/>
            <person name="Calvey C.H."/>
            <person name="Aerts A.L."/>
            <person name="Barry K.W."/>
            <person name="Choi C."/>
            <person name="Clum A."/>
            <person name="Coughlan A.Y."/>
            <person name="Deshpande S."/>
            <person name="Douglass A.P."/>
            <person name="Hanson S.J."/>
            <person name="Klenk H.-P."/>
            <person name="LaButti K.M."/>
            <person name="Lapidus A."/>
            <person name="Lindquist E.A."/>
            <person name="Lipzen A.M."/>
            <person name="Meier-Kolthoff J.P."/>
            <person name="Ohm R.A."/>
            <person name="Otillar R.P."/>
            <person name="Pangilinan J.L."/>
            <person name="Peng Y."/>
            <person name="Rokas A."/>
            <person name="Rosa C.A."/>
            <person name="Scheuner C."/>
            <person name="Sibirny A.A."/>
            <person name="Slot J.C."/>
            <person name="Stielow J.B."/>
            <person name="Sun H."/>
            <person name="Kurtzman C.P."/>
            <person name="Blackwell M."/>
            <person name="Grigoriev I.V."/>
            <person name="Jeffries T.W."/>
        </authorList>
    </citation>
    <scope>NUCLEOTIDE SEQUENCE [LARGE SCALE GENOMIC DNA]</scope>
    <source>
        <strain evidence="1 2">NRRL Y-11557</strain>
    </source>
</reference>
<keyword evidence="2" id="KW-1185">Reference proteome</keyword>
<dbReference type="Proteomes" id="UP000094385">
    <property type="component" value="Unassembled WGS sequence"/>
</dbReference>
<dbReference type="AlphaFoldDB" id="A0A1E3Q5X0"/>
<accession>A0A1E3Q5X0</accession>
<evidence type="ECO:0000313" key="2">
    <source>
        <dbReference type="Proteomes" id="UP000094385"/>
    </source>
</evidence>
<proteinExistence type="predicted"/>
<dbReference type="EMBL" id="KV454294">
    <property type="protein sequence ID" value="ODQ73093.1"/>
    <property type="molecule type" value="Genomic_DNA"/>
</dbReference>
<organism evidence="1 2">
    <name type="scientific">Lipomyces starkeyi NRRL Y-11557</name>
    <dbReference type="NCBI Taxonomy" id="675824"/>
    <lineage>
        <taxon>Eukaryota</taxon>
        <taxon>Fungi</taxon>
        <taxon>Dikarya</taxon>
        <taxon>Ascomycota</taxon>
        <taxon>Saccharomycotina</taxon>
        <taxon>Lipomycetes</taxon>
        <taxon>Lipomycetales</taxon>
        <taxon>Lipomycetaceae</taxon>
        <taxon>Lipomyces</taxon>
    </lineage>
</organism>
<evidence type="ECO:0000313" key="1">
    <source>
        <dbReference type="EMBL" id="ODQ73093.1"/>
    </source>
</evidence>
<dbReference type="Gene3D" id="1.25.40.10">
    <property type="entry name" value="Tetratricopeptide repeat domain"/>
    <property type="match status" value="1"/>
</dbReference>
<gene>
    <name evidence="1" type="ORF">LIPSTDRAFT_71433</name>
</gene>
<dbReference type="InterPro" id="IPR011990">
    <property type="entry name" value="TPR-like_helical_dom_sf"/>
</dbReference>
<protein>
    <submittedName>
        <fullName evidence="1">Uncharacterized protein</fullName>
    </submittedName>
</protein>